<name>A0A658IDV5_SALNE</name>
<dbReference type="EMBL" id="QWJV01000421">
    <property type="protein sequence ID" value="RIQ12644.1"/>
    <property type="molecule type" value="Genomic_DNA"/>
</dbReference>
<dbReference type="AlphaFoldDB" id="A0A658IDV5"/>
<organism evidence="1">
    <name type="scientific">Salmonella enterica subsp. enterica serovar Newport str. CFSAN000835</name>
    <dbReference type="NCBI Taxonomy" id="1299174"/>
    <lineage>
        <taxon>Bacteria</taxon>
        <taxon>Pseudomonadati</taxon>
        <taxon>Pseudomonadota</taxon>
        <taxon>Gammaproteobacteria</taxon>
        <taxon>Enterobacterales</taxon>
        <taxon>Enterobacteriaceae</taxon>
        <taxon>Salmonella</taxon>
    </lineage>
</organism>
<reference evidence="1" key="1">
    <citation type="submission" date="2018-08" db="EMBL/GenBank/DDBJ databases">
        <title>Whole genome sequencing of Salmonella enterica serotype newport.</title>
        <authorList>
            <person name="Bell R."/>
        </authorList>
    </citation>
    <scope>NUCLEOTIDE SEQUENCE [LARGE SCALE GENOMIC DNA]</scope>
    <source>
        <strain evidence="1">CFSAN000835</strain>
    </source>
</reference>
<sequence>MAGFGTGFIRYNFYQSDYTNNLDDFYLNRSLGEGSKILIGKAQNNANFNPSSTQSLLSDIPVTGIRIGTADEQVDHSYGKQLFRFYSPVNGTV</sequence>
<protein>
    <submittedName>
        <fullName evidence="1">Uncharacterized protein</fullName>
    </submittedName>
</protein>
<dbReference type="Proteomes" id="UP000839534">
    <property type="component" value="Unassembled WGS sequence"/>
</dbReference>
<feature type="non-terminal residue" evidence="1">
    <location>
        <position position="93"/>
    </location>
</feature>
<gene>
    <name evidence="1" type="ORF">DLN06_27645</name>
</gene>
<comment type="caution">
    <text evidence="1">The sequence shown here is derived from an EMBL/GenBank/DDBJ whole genome shotgun (WGS) entry which is preliminary data.</text>
</comment>
<proteinExistence type="predicted"/>
<evidence type="ECO:0000313" key="1">
    <source>
        <dbReference type="EMBL" id="RIQ12644.1"/>
    </source>
</evidence>
<accession>A0A658IDV5</accession>